<feature type="compositionally biased region" description="Acidic residues" evidence="1">
    <location>
        <begin position="117"/>
        <end position="132"/>
    </location>
</feature>
<feature type="compositionally biased region" description="Acidic residues" evidence="1">
    <location>
        <begin position="234"/>
        <end position="245"/>
    </location>
</feature>
<evidence type="ECO:0000313" key="2">
    <source>
        <dbReference type="EMBL" id="QHT90289.1"/>
    </source>
</evidence>
<feature type="region of interest" description="Disordered" evidence="1">
    <location>
        <begin position="117"/>
        <end position="140"/>
    </location>
</feature>
<accession>A0A6C0IC29</accession>
<proteinExistence type="predicted"/>
<dbReference type="AlphaFoldDB" id="A0A6C0IC29"/>
<feature type="region of interest" description="Disordered" evidence="1">
    <location>
        <begin position="154"/>
        <end position="245"/>
    </location>
</feature>
<name>A0A6C0IC29_9ZZZZ</name>
<dbReference type="EMBL" id="MN740153">
    <property type="protein sequence ID" value="QHT90289.1"/>
    <property type="molecule type" value="Genomic_DNA"/>
</dbReference>
<feature type="compositionally biased region" description="Basic and acidic residues" evidence="1">
    <location>
        <begin position="198"/>
        <end position="226"/>
    </location>
</feature>
<evidence type="ECO:0000256" key="1">
    <source>
        <dbReference type="SAM" id="MobiDB-lite"/>
    </source>
</evidence>
<sequence length="245" mass="28402">MSKIVVVEKLGSIKTISLKLTDTPADLYKKAGFKIATDFKLHHTFDIKSEYFVELYGKITGKASQENKYDFPPPMDNTLFFGNCILVCKNLRGHIIDMSHTDWIKIYEHLFGGFENIEDDDEDDDEEIDEEEMRILNDPTTKFTKEGYVKDDFIADDDDEDEMLDDDDDDDSEITPPPKKSKPKKTTRNVQSRMVGQEVDKSKNATKAPKEKRLPKNKRVEVDVSREPQSNIELQDELEEEEYFQ</sequence>
<protein>
    <submittedName>
        <fullName evidence="2">Uncharacterized protein</fullName>
    </submittedName>
</protein>
<feature type="compositionally biased region" description="Acidic residues" evidence="1">
    <location>
        <begin position="154"/>
        <end position="173"/>
    </location>
</feature>
<reference evidence="2" key="1">
    <citation type="journal article" date="2020" name="Nature">
        <title>Giant virus diversity and host interactions through global metagenomics.</title>
        <authorList>
            <person name="Schulz F."/>
            <person name="Roux S."/>
            <person name="Paez-Espino D."/>
            <person name="Jungbluth S."/>
            <person name="Walsh D.A."/>
            <person name="Denef V.J."/>
            <person name="McMahon K.D."/>
            <person name="Konstantinidis K.T."/>
            <person name="Eloe-Fadrosh E.A."/>
            <person name="Kyrpides N.C."/>
            <person name="Woyke T."/>
        </authorList>
    </citation>
    <scope>NUCLEOTIDE SEQUENCE</scope>
    <source>
        <strain evidence="2">GVMAG-M-3300023184-68</strain>
    </source>
</reference>
<organism evidence="2">
    <name type="scientific">viral metagenome</name>
    <dbReference type="NCBI Taxonomy" id="1070528"/>
    <lineage>
        <taxon>unclassified sequences</taxon>
        <taxon>metagenomes</taxon>
        <taxon>organismal metagenomes</taxon>
    </lineage>
</organism>